<accession>A0ABU0MSQ4</accession>
<reference evidence="1 2" key="1">
    <citation type="submission" date="2023-07" db="EMBL/GenBank/DDBJ databases">
        <title>Genomic Encyclopedia of Type Strains, Phase IV (KMG-IV): sequencing the most valuable type-strain genomes for metagenomic binning, comparative biology and taxonomic classification.</title>
        <authorList>
            <person name="Goeker M."/>
        </authorList>
    </citation>
    <scope>NUCLEOTIDE SEQUENCE [LARGE SCALE GENOMIC DNA]</scope>
    <source>
        <strain evidence="1 2">DSM 19922</strain>
    </source>
</reference>
<comment type="caution">
    <text evidence="1">The sequence shown here is derived from an EMBL/GenBank/DDBJ whole genome shotgun (WGS) entry which is preliminary data.</text>
</comment>
<protein>
    <submittedName>
        <fullName evidence="1">Uncharacterized protein</fullName>
    </submittedName>
</protein>
<dbReference type="Proteomes" id="UP001244552">
    <property type="component" value="Unassembled WGS sequence"/>
</dbReference>
<evidence type="ECO:0000313" key="1">
    <source>
        <dbReference type="EMBL" id="MDQ0536518.1"/>
    </source>
</evidence>
<sequence length="90" mass="10704">MRISKVSFHLTNYYTLMKFKKVNMKENNNIIRDIEEDAFEQMERALSVKSPTPEDIKALLLFVYNRKPKWFKGNRPESRALRLILAESPD</sequence>
<keyword evidence="2" id="KW-1185">Reference proteome</keyword>
<proteinExistence type="predicted"/>
<gene>
    <name evidence="1" type="ORF">QO018_005415</name>
</gene>
<name>A0ABU0MSQ4_9PROT</name>
<dbReference type="RefSeq" id="WP_209989438.1">
    <property type="nucleotide sequence ID" value="NZ_JAGINO010000028.1"/>
</dbReference>
<organism evidence="1 2">
    <name type="scientific">Azospirillum picis</name>
    <dbReference type="NCBI Taxonomy" id="488438"/>
    <lineage>
        <taxon>Bacteria</taxon>
        <taxon>Pseudomonadati</taxon>
        <taxon>Pseudomonadota</taxon>
        <taxon>Alphaproteobacteria</taxon>
        <taxon>Rhodospirillales</taxon>
        <taxon>Azospirillaceae</taxon>
        <taxon>Azospirillum</taxon>
    </lineage>
</organism>
<evidence type="ECO:0000313" key="2">
    <source>
        <dbReference type="Proteomes" id="UP001244552"/>
    </source>
</evidence>
<dbReference type="EMBL" id="JAUSVU010000028">
    <property type="protein sequence ID" value="MDQ0536518.1"/>
    <property type="molecule type" value="Genomic_DNA"/>
</dbReference>